<evidence type="ECO:0000313" key="4">
    <source>
        <dbReference type="Proteomes" id="UP000886786"/>
    </source>
</evidence>
<reference evidence="3" key="1">
    <citation type="submission" date="2020-10" db="EMBL/GenBank/DDBJ databases">
        <authorList>
            <person name="Gilroy R."/>
        </authorList>
    </citation>
    <scope>NUCLEOTIDE SEQUENCE</scope>
    <source>
        <strain evidence="3">CHK147-3167</strain>
    </source>
</reference>
<reference evidence="3" key="2">
    <citation type="journal article" date="2021" name="PeerJ">
        <title>Extensive microbial diversity within the chicken gut microbiome revealed by metagenomics and culture.</title>
        <authorList>
            <person name="Gilroy R."/>
            <person name="Ravi A."/>
            <person name="Getino M."/>
            <person name="Pursley I."/>
            <person name="Horton D.L."/>
            <person name="Alikhan N.F."/>
            <person name="Baker D."/>
            <person name="Gharbi K."/>
            <person name="Hall N."/>
            <person name="Watson M."/>
            <person name="Adriaenssens E.M."/>
            <person name="Foster-Nyarko E."/>
            <person name="Jarju S."/>
            <person name="Secka A."/>
            <person name="Antonio M."/>
            <person name="Oren A."/>
            <person name="Chaudhuri R.R."/>
            <person name="La Ragione R."/>
            <person name="Hildebrand F."/>
            <person name="Pallen M.J."/>
        </authorList>
    </citation>
    <scope>NUCLEOTIDE SEQUENCE</scope>
    <source>
        <strain evidence="3">CHK147-3167</strain>
    </source>
</reference>
<dbReference type="AlphaFoldDB" id="A0A9D0ZQI0"/>
<feature type="compositionally biased region" description="Polar residues" evidence="1">
    <location>
        <begin position="82"/>
        <end position="100"/>
    </location>
</feature>
<dbReference type="PANTHER" id="PTHR33678">
    <property type="entry name" value="BLL1576 PROTEIN"/>
    <property type="match status" value="1"/>
</dbReference>
<dbReference type="EMBL" id="DVFV01000071">
    <property type="protein sequence ID" value="HIQ90779.1"/>
    <property type="molecule type" value="Genomic_DNA"/>
</dbReference>
<evidence type="ECO:0000259" key="2">
    <source>
        <dbReference type="Pfam" id="PF03050"/>
    </source>
</evidence>
<accession>A0A9D0ZQI0</accession>
<evidence type="ECO:0000313" key="3">
    <source>
        <dbReference type="EMBL" id="HIQ90779.1"/>
    </source>
</evidence>
<feature type="region of interest" description="Disordered" evidence="1">
    <location>
        <begin position="82"/>
        <end position="125"/>
    </location>
</feature>
<gene>
    <name evidence="3" type="ORF">IAB27_04060</name>
</gene>
<dbReference type="Pfam" id="PF03050">
    <property type="entry name" value="DDE_Tnp_IS66"/>
    <property type="match status" value="1"/>
</dbReference>
<sequence length="403" mass="47519">MSTMKHYRNMLFDDYQKLELKNAELSKENRCLKYENDLLERKYNTLMNKYKCLKENIIDNEKQKYQKQIDEKDKEIERLKSLLNNDGTNSGLPTSKTPINKNKVIPNSRKKSNKNIGGQKGHKKHKLEKFKEEDINEIEYIELDKCPDCNHELIDTNETIDKDVLDYKLVTIKKRVKFKKYKCLNCNKEIHSRIPNELKEEIQYGPNVKSLVLELLNEGYVSINRVKRIIKGLSQNDIDLSEGYIAKVQKNASKQLEKFESELKDKLIKSSLLYWDDTVIFVDTKRACLRFYGDDKLAFYVAHNQKNKDGLDKDEILKNLDNKTKVMHDHNKINYNKEYSFINLECNAHLQRDLQKVIDNLDSNWAKELKILISNSIKVRDEYIANKHIMTNLLMISSTNLIK</sequence>
<protein>
    <submittedName>
        <fullName evidence="3">Transposase</fullName>
    </submittedName>
</protein>
<organism evidence="3 4">
    <name type="scientific">Candidatus Coprosoma intestinipullorum</name>
    <dbReference type="NCBI Taxonomy" id="2840752"/>
    <lineage>
        <taxon>Bacteria</taxon>
        <taxon>Bacillati</taxon>
        <taxon>Bacillota</taxon>
        <taxon>Bacillota incertae sedis</taxon>
        <taxon>Candidatus Coprosoma</taxon>
    </lineage>
</organism>
<feature type="domain" description="Transposase IS66 central" evidence="2">
    <location>
        <begin position="203"/>
        <end position="382"/>
    </location>
</feature>
<dbReference type="InterPro" id="IPR052344">
    <property type="entry name" value="Transposase-related"/>
</dbReference>
<proteinExistence type="predicted"/>
<evidence type="ECO:0000256" key="1">
    <source>
        <dbReference type="SAM" id="MobiDB-lite"/>
    </source>
</evidence>
<comment type="caution">
    <text evidence="3">The sequence shown here is derived from an EMBL/GenBank/DDBJ whole genome shotgun (WGS) entry which is preliminary data.</text>
</comment>
<dbReference type="Proteomes" id="UP000886786">
    <property type="component" value="Unassembled WGS sequence"/>
</dbReference>
<dbReference type="InterPro" id="IPR004291">
    <property type="entry name" value="Transposase_IS66_central"/>
</dbReference>
<name>A0A9D0ZQI0_9FIRM</name>